<dbReference type="EMBL" id="JANIID010000008">
    <property type="protein sequence ID" value="MCQ8770537.1"/>
    <property type="molecule type" value="Genomic_DNA"/>
</dbReference>
<gene>
    <name evidence="3" type="ORF">NQU55_12215</name>
</gene>
<dbReference type="InterPro" id="IPR006016">
    <property type="entry name" value="UspA"/>
</dbReference>
<evidence type="ECO:0000313" key="3">
    <source>
        <dbReference type="EMBL" id="MCQ8770537.1"/>
    </source>
</evidence>
<comment type="similarity">
    <text evidence="1">Belongs to the universal stress protein A family.</text>
</comment>
<dbReference type="Pfam" id="PF00582">
    <property type="entry name" value="Usp"/>
    <property type="match status" value="1"/>
</dbReference>
<proteinExistence type="inferred from homology"/>
<protein>
    <submittedName>
        <fullName evidence="3">Universal stress protein</fullName>
    </submittedName>
</protein>
<sequence length="63" mass="6581">MEELTRASAHALGLVVGTSGHGGFTGMLLGSVSQCVLHHAQCPVTASPALRRARHVRLGRFAC</sequence>
<dbReference type="AlphaFoldDB" id="A0A9X2LFV4"/>
<reference evidence="3" key="1">
    <citation type="submission" date="2022-06" db="EMBL/GenBank/DDBJ databases">
        <title>WGS of actinobacteria.</title>
        <authorList>
            <person name="Thawai C."/>
        </authorList>
    </citation>
    <scope>NUCLEOTIDE SEQUENCE</scope>
    <source>
        <strain evidence="3">AA8</strain>
    </source>
</reference>
<dbReference type="InterPro" id="IPR014729">
    <property type="entry name" value="Rossmann-like_a/b/a_fold"/>
</dbReference>
<evidence type="ECO:0000313" key="4">
    <source>
        <dbReference type="Proteomes" id="UP001142374"/>
    </source>
</evidence>
<evidence type="ECO:0000259" key="2">
    <source>
        <dbReference type="Pfam" id="PF00582"/>
    </source>
</evidence>
<feature type="domain" description="UspA" evidence="2">
    <location>
        <begin position="14"/>
        <end position="46"/>
    </location>
</feature>
<dbReference type="Gene3D" id="3.40.50.620">
    <property type="entry name" value="HUPs"/>
    <property type="match status" value="1"/>
</dbReference>
<comment type="caution">
    <text evidence="3">The sequence shown here is derived from an EMBL/GenBank/DDBJ whole genome shotgun (WGS) entry which is preliminary data.</text>
</comment>
<evidence type="ECO:0000256" key="1">
    <source>
        <dbReference type="ARBA" id="ARBA00008791"/>
    </source>
</evidence>
<dbReference type="PRINTS" id="PR01438">
    <property type="entry name" value="UNVRSLSTRESS"/>
</dbReference>
<organism evidence="3 4">
    <name type="scientific">Streptomyces telluris</name>
    <dbReference type="NCBI Taxonomy" id="2720021"/>
    <lineage>
        <taxon>Bacteria</taxon>
        <taxon>Bacillati</taxon>
        <taxon>Actinomycetota</taxon>
        <taxon>Actinomycetes</taxon>
        <taxon>Kitasatosporales</taxon>
        <taxon>Streptomycetaceae</taxon>
        <taxon>Streptomyces</taxon>
    </lineage>
</organism>
<dbReference type="InterPro" id="IPR006015">
    <property type="entry name" value="Universal_stress_UspA"/>
</dbReference>
<name>A0A9X2LFV4_9ACTN</name>
<dbReference type="Proteomes" id="UP001142374">
    <property type="component" value="Unassembled WGS sequence"/>
</dbReference>
<accession>A0A9X2LFV4</accession>
<keyword evidence="4" id="KW-1185">Reference proteome</keyword>
<dbReference type="SUPFAM" id="SSF52402">
    <property type="entry name" value="Adenine nucleotide alpha hydrolases-like"/>
    <property type="match status" value="1"/>
</dbReference>